<feature type="compositionally biased region" description="Basic residues" evidence="10">
    <location>
        <begin position="18"/>
        <end position="30"/>
    </location>
</feature>
<evidence type="ECO:0000313" key="12">
    <source>
        <dbReference type="EMBL" id="KAF8434371.1"/>
    </source>
</evidence>
<keyword evidence="6" id="KW-0378">Hydrolase</keyword>
<evidence type="ECO:0000256" key="7">
    <source>
        <dbReference type="ARBA" id="ARBA00022839"/>
    </source>
</evidence>
<evidence type="ECO:0000256" key="5">
    <source>
        <dbReference type="ARBA" id="ARBA00022722"/>
    </source>
</evidence>
<feature type="compositionally biased region" description="Low complexity" evidence="10">
    <location>
        <begin position="322"/>
        <end position="335"/>
    </location>
</feature>
<evidence type="ECO:0000256" key="2">
    <source>
        <dbReference type="ARBA" id="ARBA00010489"/>
    </source>
</evidence>
<dbReference type="PANTHER" id="PTHR12801:SF45">
    <property type="entry name" value="RNA EXONUCLEASE 4"/>
    <property type="match status" value="1"/>
</dbReference>
<keyword evidence="5" id="KW-0540">Nuclease</keyword>
<keyword evidence="13" id="KW-1185">Reference proteome</keyword>
<feature type="region of interest" description="Disordered" evidence="10">
    <location>
        <begin position="381"/>
        <end position="427"/>
    </location>
</feature>
<evidence type="ECO:0000256" key="8">
    <source>
        <dbReference type="ARBA" id="ARBA00023242"/>
    </source>
</evidence>
<accession>A0AAD4BMM8</accession>
<comment type="caution">
    <text evidence="12">The sequence shown here is derived from an EMBL/GenBank/DDBJ whole genome shotgun (WGS) entry which is preliminary data.</text>
</comment>
<dbReference type="SUPFAM" id="SSF53098">
    <property type="entry name" value="Ribonuclease H-like"/>
    <property type="match status" value="1"/>
</dbReference>
<feature type="domain" description="Exonuclease" evidence="11">
    <location>
        <begin position="99"/>
        <end position="261"/>
    </location>
</feature>
<comment type="similarity">
    <text evidence="2">Belongs to the REXO4 family.</text>
</comment>
<organism evidence="12 13">
    <name type="scientific">Boletus edulis BED1</name>
    <dbReference type="NCBI Taxonomy" id="1328754"/>
    <lineage>
        <taxon>Eukaryota</taxon>
        <taxon>Fungi</taxon>
        <taxon>Dikarya</taxon>
        <taxon>Basidiomycota</taxon>
        <taxon>Agaricomycotina</taxon>
        <taxon>Agaricomycetes</taxon>
        <taxon>Agaricomycetidae</taxon>
        <taxon>Boletales</taxon>
        <taxon>Boletineae</taxon>
        <taxon>Boletaceae</taxon>
        <taxon>Boletoideae</taxon>
        <taxon>Boletus</taxon>
    </lineage>
</organism>
<reference evidence="12" key="2">
    <citation type="journal article" date="2020" name="Nat. Commun.">
        <title>Large-scale genome sequencing of mycorrhizal fungi provides insights into the early evolution of symbiotic traits.</title>
        <authorList>
            <person name="Miyauchi S."/>
            <person name="Kiss E."/>
            <person name="Kuo A."/>
            <person name="Drula E."/>
            <person name="Kohler A."/>
            <person name="Sanchez-Garcia M."/>
            <person name="Morin E."/>
            <person name="Andreopoulos B."/>
            <person name="Barry K.W."/>
            <person name="Bonito G."/>
            <person name="Buee M."/>
            <person name="Carver A."/>
            <person name="Chen C."/>
            <person name="Cichocki N."/>
            <person name="Clum A."/>
            <person name="Culley D."/>
            <person name="Crous P.W."/>
            <person name="Fauchery L."/>
            <person name="Girlanda M."/>
            <person name="Hayes R.D."/>
            <person name="Keri Z."/>
            <person name="LaButti K."/>
            <person name="Lipzen A."/>
            <person name="Lombard V."/>
            <person name="Magnuson J."/>
            <person name="Maillard F."/>
            <person name="Murat C."/>
            <person name="Nolan M."/>
            <person name="Ohm R.A."/>
            <person name="Pangilinan J."/>
            <person name="Pereira M.F."/>
            <person name="Perotto S."/>
            <person name="Peter M."/>
            <person name="Pfister S."/>
            <person name="Riley R."/>
            <person name="Sitrit Y."/>
            <person name="Stielow J.B."/>
            <person name="Szollosi G."/>
            <person name="Zifcakova L."/>
            <person name="Stursova M."/>
            <person name="Spatafora J.W."/>
            <person name="Tedersoo L."/>
            <person name="Vaario L.M."/>
            <person name="Yamada A."/>
            <person name="Yan M."/>
            <person name="Wang P."/>
            <person name="Xu J."/>
            <person name="Bruns T."/>
            <person name="Baldrian P."/>
            <person name="Vilgalys R."/>
            <person name="Dunand C."/>
            <person name="Henrissat B."/>
            <person name="Grigoriev I.V."/>
            <person name="Hibbett D."/>
            <person name="Nagy L.G."/>
            <person name="Martin F.M."/>
        </authorList>
    </citation>
    <scope>NUCLEOTIDE SEQUENCE</scope>
    <source>
        <strain evidence="12">BED1</strain>
    </source>
</reference>
<evidence type="ECO:0000256" key="4">
    <source>
        <dbReference type="ARBA" id="ARBA00022552"/>
    </source>
</evidence>
<keyword evidence="8" id="KW-0539">Nucleus</keyword>
<proteinExistence type="inferred from homology"/>
<feature type="compositionally biased region" description="Polar residues" evidence="10">
    <location>
        <begin position="33"/>
        <end position="43"/>
    </location>
</feature>
<sequence>MTPTTKPSSNWLALQKTLVRHGHPRKRRKNARGESSVSLSGETSAFPRGTSSPPPKRDEPGSHNQDIDLETSEVKNGESIAALRRMVLGKVAYETSPGKYLALDCEMVGVGIEGSESSLARVSIVNYTGTVILDVFVRQREKVVDYRTQWSGVRSTDLVGSAKTFKEVQQTVADLIKDRILVGHAIYNDLKALLLSHPSPQIRDTQSLAYKHRIVKSRRPALRVLVKQELGIVIQGGEHSSVTDARATMALFRLYKKQWESHFRLSYTLAHSQSKNEVDDDCAGRATILSRSSPSLAYGKKRGHSESFKSDDVDVDEVTEALSPSSRTSPSLSRAQHISTLSTRHKQRRSELSTRSTNRTRPSSGISTVVRRPGLAKEVLRRGTQTRNGGGASSVVVNSPKGVGKTGKIKEKWWKSLGGSKKGSIKL</sequence>
<dbReference type="InterPro" id="IPR036397">
    <property type="entry name" value="RNaseH_sf"/>
</dbReference>
<dbReference type="GO" id="GO:0008408">
    <property type="term" value="F:3'-5' exonuclease activity"/>
    <property type="evidence" value="ECO:0007669"/>
    <property type="project" value="InterPro"/>
</dbReference>
<dbReference type="Proteomes" id="UP001194468">
    <property type="component" value="Unassembled WGS sequence"/>
</dbReference>
<evidence type="ECO:0000259" key="11">
    <source>
        <dbReference type="SMART" id="SM00479"/>
    </source>
</evidence>
<dbReference type="FunFam" id="3.30.420.10:FF:000007">
    <property type="entry name" value="Interferon-stimulated exonuclease gene 20"/>
    <property type="match status" value="1"/>
</dbReference>
<gene>
    <name evidence="12" type="ORF">L210DRAFT_3553834</name>
</gene>
<dbReference type="InterPro" id="IPR013520">
    <property type="entry name" value="Ribonucl_H"/>
</dbReference>
<dbReference type="EMBL" id="WHUW01000029">
    <property type="protein sequence ID" value="KAF8434371.1"/>
    <property type="molecule type" value="Genomic_DNA"/>
</dbReference>
<dbReference type="InterPro" id="IPR037431">
    <property type="entry name" value="REX4_DEDDh_dom"/>
</dbReference>
<dbReference type="Gene3D" id="3.30.420.10">
    <property type="entry name" value="Ribonuclease H-like superfamily/Ribonuclease H"/>
    <property type="match status" value="1"/>
</dbReference>
<comment type="function">
    <text evidence="9">Exoribonuclease involved in ribosome biosynthesis. Involved in the processing of ITS1, the internal transcribed spacer localized between the 18S and 5.8S rRNAs.</text>
</comment>
<protein>
    <recommendedName>
        <fullName evidence="3">RNA exonuclease 4</fullName>
    </recommendedName>
</protein>
<dbReference type="GO" id="GO:0003676">
    <property type="term" value="F:nucleic acid binding"/>
    <property type="evidence" value="ECO:0007669"/>
    <property type="project" value="InterPro"/>
</dbReference>
<reference evidence="12" key="1">
    <citation type="submission" date="2019-10" db="EMBL/GenBank/DDBJ databases">
        <authorList>
            <consortium name="DOE Joint Genome Institute"/>
            <person name="Kuo A."/>
            <person name="Miyauchi S."/>
            <person name="Kiss E."/>
            <person name="Drula E."/>
            <person name="Kohler A."/>
            <person name="Sanchez-Garcia M."/>
            <person name="Andreopoulos B."/>
            <person name="Barry K.W."/>
            <person name="Bonito G."/>
            <person name="Buee M."/>
            <person name="Carver A."/>
            <person name="Chen C."/>
            <person name="Cichocki N."/>
            <person name="Clum A."/>
            <person name="Culley D."/>
            <person name="Crous P.W."/>
            <person name="Fauchery L."/>
            <person name="Girlanda M."/>
            <person name="Hayes R."/>
            <person name="Keri Z."/>
            <person name="LaButti K."/>
            <person name="Lipzen A."/>
            <person name="Lombard V."/>
            <person name="Magnuson J."/>
            <person name="Maillard F."/>
            <person name="Morin E."/>
            <person name="Murat C."/>
            <person name="Nolan M."/>
            <person name="Ohm R."/>
            <person name="Pangilinan J."/>
            <person name="Pereira M."/>
            <person name="Perotto S."/>
            <person name="Peter M."/>
            <person name="Riley R."/>
            <person name="Sitrit Y."/>
            <person name="Stielow B."/>
            <person name="Szollosi G."/>
            <person name="Zifcakova L."/>
            <person name="Stursova M."/>
            <person name="Spatafora J.W."/>
            <person name="Tedersoo L."/>
            <person name="Vaario L.-M."/>
            <person name="Yamada A."/>
            <person name="Yan M."/>
            <person name="Wang P."/>
            <person name="Xu J."/>
            <person name="Bruns T."/>
            <person name="Baldrian P."/>
            <person name="Vilgalys R."/>
            <person name="Henrissat B."/>
            <person name="Grigoriev I.V."/>
            <person name="Hibbett D."/>
            <person name="Nagy L.G."/>
            <person name="Martin F.M."/>
        </authorList>
    </citation>
    <scope>NUCLEOTIDE SEQUENCE</scope>
    <source>
        <strain evidence="12">BED1</strain>
    </source>
</reference>
<dbReference type="InterPro" id="IPR047021">
    <property type="entry name" value="REXO1/3/4-like"/>
</dbReference>
<name>A0AAD4BMM8_BOLED</name>
<dbReference type="SMART" id="SM00479">
    <property type="entry name" value="EXOIII"/>
    <property type="match status" value="1"/>
</dbReference>
<feature type="compositionally biased region" description="Low complexity" evidence="10">
    <location>
        <begin position="353"/>
        <end position="364"/>
    </location>
</feature>
<dbReference type="InterPro" id="IPR012337">
    <property type="entry name" value="RNaseH-like_sf"/>
</dbReference>
<dbReference type="Pfam" id="PF00929">
    <property type="entry name" value="RNase_T"/>
    <property type="match status" value="1"/>
</dbReference>
<dbReference type="GO" id="GO:0006364">
    <property type="term" value="P:rRNA processing"/>
    <property type="evidence" value="ECO:0007669"/>
    <property type="project" value="UniProtKB-KW"/>
</dbReference>
<evidence type="ECO:0000256" key="10">
    <source>
        <dbReference type="SAM" id="MobiDB-lite"/>
    </source>
</evidence>
<feature type="region of interest" description="Disordered" evidence="10">
    <location>
        <begin position="322"/>
        <end position="369"/>
    </location>
</feature>
<comment type="subcellular location">
    <subcellularLocation>
        <location evidence="1">Nucleus</location>
    </subcellularLocation>
</comment>
<dbReference type="PANTHER" id="PTHR12801">
    <property type="entry name" value="RNA EXONUCLEASE REXO1 / RECO3 FAMILY MEMBER-RELATED"/>
    <property type="match status" value="1"/>
</dbReference>
<evidence type="ECO:0000256" key="6">
    <source>
        <dbReference type="ARBA" id="ARBA00022801"/>
    </source>
</evidence>
<dbReference type="CDD" id="cd06144">
    <property type="entry name" value="REX4_like"/>
    <property type="match status" value="1"/>
</dbReference>
<dbReference type="GO" id="GO:0005634">
    <property type="term" value="C:nucleus"/>
    <property type="evidence" value="ECO:0007669"/>
    <property type="project" value="UniProtKB-SubCell"/>
</dbReference>
<evidence type="ECO:0000256" key="1">
    <source>
        <dbReference type="ARBA" id="ARBA00004123"/>
    </source>
</evidence>
<dbReference type="AlphaFoldDB" id="A0AAD4BMM8"/>
<evidence type="ECO:0000256" key="3">
    <source>
        <dbReference type="ARBA" id="ARBA00016937"/>
    </source>
</evidence>
<evidence type="ECO:0000256" key="9">
    <source>
        <dbReference type="ARBA" id="ARBA00025599"/>
    </source>
</evidence>
<keyword evidence="4" id="KW-0698">rRNA processing</keyword>
<dbReference type="GO" id="GO:0000027">
    <property type="term" value="P:ribosomal large subunit assembly"/>
    <property type="evidence" value="ECO:0007669"/>
    <property type="project" value="TreeGrafter"/>
</dbReference>
<keyword evidence="7" id="KW-0269">Exonuclease</keyword>
<feature type="region of interest" description="Disordered" evidence="10">
    <location>
        <begin position="18"/>
        <end position="73"/>
    </location>
</feature>
<evidence type="ECO:0000313" key="13">
    <source>
        <dbReference type="Proteomes" id="UP001194468"/>
    </source>
</evidence>